<evidence type="ECO:0000313" key="5">
    <source>
        <dbReference type="Proteomes" id="UP001169764"/>
    </source>
</evidence>
<proteinExistence type="predicted"/>
<evidence type="ECO:0000313" key="4">
    <source>
        <dbReference type="EMBL" id="MDO6415524.1"/>
    </source>
</evidence>
<name>A0ABT8YB31_9SPHN</name>
<accession>A0ABT8YB31</accession>
<dbReference type="Proteomes" id="UP001169764">
    <property type="component" value="Unassembled WGS sequence"/>
</dbReference>
<feature type="compositionally biased region" description="Low complexity" evidence="2">
    <location>
        <begin position="198"/>
        <end position="217"/>
    </location>
</feature>
<feature type="compositionally biased region" description="Basic and acidic residues" evidence="2">
    <location>
        <begin position="77"/>
        <end position="90"/>
    </location>
</feature>
<evidence type="ECO:0008006" key="6">
    <source>
        <dbReference type="Google" id="ProtNLM"/>
    </source>
</evidence>
<dbReference type="RefSeq" id="WP_303543596.1">
    <property type="nucleotide sequence ID" value="NZ_JAUOTP010000006.1"/>
</dbReference>
<evidence type="ECO:0000256" key="1">
    <source>
        <dbReference type="SAM" id="Coils"/>
    </source>
</evidence>
<feature type="signal peptide" evidence="3">
    <location>
        <begin position="1"/>
        <end position="35"/>
    </location>
</feature>
<keyword evidence="1" id="KW-0175">Coiled coil</keyword>
<gene>
    <name evidence="4" type="ORF">Q4F19_14125</name>
</gene>
<sequence length="217" mass="21726">MNRINRFFRDTSVAGLIALAATPGILIALTAPAHAEGKGDRADKAIAEAQGKVDMAAKLPGGGATAQMQADASAALRESREARSSGHKEEAITLAMKGSELSDRAVAEAKTVSAQRAANASADVASAQASAADANARAASAEQAANAASADAAAARAAPPVVIAQAPAPTTTEVTTTTTKAAPSVATKKRVVVRKTTARPAARVAETTTTKVTTSQN</sequence>
<feature type="compositionally biased region" description="Low complexity" evidence="2">
    <location>
        <begin position="65"/>
        <end position="76"/>
    </location>
</feature>
<protein>
    <recommendedName>
        <fullName evidence="6">MASP</fullName>
    </recommendedName>
</protein>
<dbReference type="EMBL" id="JAUOTP010000006">
    <property type="protein sequence ID" value="MDO6415524.1"/>
    <property type="molecule type" value="Genomic_DNA"/>
</dbReference>
<organism evidence="4 5">
    <name type="scientific">Sphingomonas natans</name>
    <dbReference type="NCBI Taxonomy" id="3063330"/>
    <lineage>
        <taxon>Bacteria</taxon>
        <taxon>Pseudomonadati</taxon>
        <taxon>Pseudomonadota</taxon>
        <taxon>Alphaproteobacteria</taxon>
        <taxon>Sphingomonadales</taxon>
        <taxon>Sphingomonadaceae</taxon>
        <taxon>Sphingomonas</taxon>
    </lineage>
</organism>
<feature type="chain" id="PRO_5046391366" description="MASP" evidence="3">
    <location>
        <begin position="36"/>
        <end position="217"/>
    </location>
</feature>
<evidence type="ECO:0000256" key="3">
    <source>
        <dbReference type="SAM" id="SignalP"/>
    </source>
</evidence>
<evidence type="ECO:0000256" key="2">
    <source>
        <dbReference type="SAM" id="MobiDB-lite"/>
    </source>
</evidence>
<reference evidence="4" key="1">
    <citation type="submission" date="2023-07" db="EMBL/GenBank/DDBJ databases">
        <authorList>
            <person name="Kim M."/>
        </authorList>
    </citation>
    <scope>NUCLEOTIDE SEQUENCE</scope>
    <source>
        <strain evidence="4">BIUV-7</strain>
    </source>
</reference>
<feature type="region of interest" description="Disordered" evidence="2">
    <location>
        <begin position="63"/>
        <end position="90"/>
    </location>
</feature>
<comment type="caution">
    <text evidence="4">The sequence shown here is derived from an EMBL/GenBank/DDBJ whole genome shotgun (WGS) entry which is preliminary data.</text>
</comment>
<feature type="coiled-coil region" evidence="1">
    <location>
        <begin position="124"/>
        <end position="151"/>
    </location>
</feature>
<feature type="region of interest" description="Disordered" evidence="2">
    <location>
        <begin position="191"/>
        <end position="217"/>
    </location>
</feature>
<keyword evidence="3" id="KW-0732">Signal</keyword>
<keyword evidence="5" id="KW-1185">Reference proteome</keyword>